<reference evidence="3" key="1">
    <citation type="submission" date="2017-09" db="EMBL/GenBank/DDBJ databases">
        <title>Depth-based differentiation of microbial function through sediment-hosted aquifers and enrichment of novel symbionts in the deep terrestrial subsurface.</title>
        <authorList>
            <person name="Probst A.J."/>
            <person name="Ladd B."/>
            <person name="Jarett J.K."/>
            <person name="Geller-Mcgrath D.E."/>
            <person name="Sieber C.M.K."/>
            <person name="Emerson J.B."/>
            <person name="Anantharaman K."/>
            <person name="Thomas B.C."/>
            <person name="Malmstrom R."/>
            <person name="Stieglmeier M."/>
            <person name="Klingl A."/>
            <person name="Woyke T."/>
            <person name="Ryan C.M."/>
            <person name="Banfield J.F."/>
        </authorList>
    </citation>
    <scope>NUCLEOTIDE SEQUENCE [LARGE SCALE GENOMIC DNA]</scope>
</reference>
<proteinExistence type="predicted"/>
<evidence type="ECO:0000313" key="3">
    <source>
        <dbReference type="Proteomes" id="UP000229625"/>
    </source>
</evidence>
<evidence type="ECO:0000259" key="1">
    <source>
        <dbReference type="PROSITE" id="PS50819"/>
    </source>
</evidence>
<dbReference type="EMBL" id="PETY01000005">
    <property type="protein sequence ID" value="PIV45824.1"/>
    <property type="molecule type" value="Genomic_DNA"/>
</dbReference>
<dbReference type="SUPFAM" id="SSF55608">
    <property type="entry name" value="Homing endonucleases"/>
    <property type="match status" value="2"/>
</dbReference>
<dbReference type="Proteomes" id="UP000229625">
    <property type="component" value="Unassembled WGS sequence"/>
</dbReference>
<name>A0A2M7DBL0_9BACT</name>
<feature type="domain" description="DOD-type homing endonuclease" evidence="1">
    <location>
        <begin position="119"/>
        <end position="258"/>
    </location>
</feature>
<dbReference type="InterPro" id="IPR027434">
    <property type="entry name" value="Homing_endonucl"/>
</dbReference>
<sequence>MYKYWSYKEISLLKKLYHKMWVKDLAKFFPRRNKDIIVAKALSLGLPSAKLWQPEENNILRQHFAEASKEKLLKILPKRSWLAILAQGERLGLKRKIDKPRLKVNEDYFKKWSSNMAYILGFIFADGGIVKITHNGSSDKLGFGQNKKDVDILRKIKQMLSAEQALSPSGNYAHFSIFSQVIVDDLKKLGVLYRKSFRKSRGKIPKIPKKYIRDFIRGIVDGDGSISFDKKGYPTLSICGRKEVMVFIRNHFLSKFNIYSKISQGKKNGKLSNVFYICYRCNSAKTLINYLYNNADLYLERKFRLAKQSSETEIRPRKKYTEKENQIIRKFYHSLPRDKILSMLPNRNWPYIQHHAWQLGLTKNKRRKKK</sequence>
<dbReference type="PROSITE" id="PS50819">
    <property type="entry name" value="INTEIN_ENDONUCLEASE"/>
    <property type="match status" value="1"/>
</dbReference>
<comment type="caution">
    <text evidence="2">The sequence shown here is derived from an EMBL/GenBank/DDBJ whole genome shotgun (WGS) entry which is preliminary data.</text>
</comment>
<evidence type="ECO:0000313" key="2">
    <source>
        <dbReference type="EMBL" id="PIV45824.1"/>
    </source>
</evidence>
<accession>A0A2M7DBL0</accession>
<dbReference type="Gene3D" id="3.10.28.10">
    <property type="entry name" value="Homing endonucleases"/>
    <property type="match status" value="1"/>
</dbReference>
<dbReference type="GO" id="GO:0004519">
    <property type="term" value="F:endonuclease activity"/>
    <property type="evidence" value="ECO:0007669"/>
    <property type="project" value="InterPro"/>
</dbReference>
<organism evidence="2 3">
    <name type="scientific">Candidatus Nealsonbacteria bacterium CG02_land_8_20_14_3_00_34_20</name>
    <dbReference type="NCBI Taxonomy" id="1974698"/>
    <lineage>
        <taxon>Bacteria</taxon>
        <taxon>Candidatus Nealsoniibacteriota</taxon>
    </lineage>
</organism>
<protein>
    <recommendedName>
        <fullName evidence="1">DOD-type homing endonuclease domain-containing protein</fullName>
    </recommendedName>
</protein>
<dbReference type="InterPro" id="IPR004042">
    <property type="entry name" value="Intein_endonuc_central"/>
</dbReference>
<dbReference type="AlphaFoldDB" id="A0A2M7DBL0"/>
<gene>
    <name evidence="2" type="ORF">COS24_00275</name>
</gene>